<dbReference type="Proteomes" id="UP000184406">
    <property type="component" value="Unassembled WGS sequence"/>
</dbReference>
<gene>
    <name evidence="1" type="ORF">SAMN03080594_10136</name>
</gene>
<sequence>MGLPFIDENKVQSKKTIKYTTEKFFEFNFG</sequence>
<organism evidence="1 2">
    <name type="scientific">Arenibacter palladensis</name>
    <dbReference type="NCBI Taxonomy" id="237373"/>
    <lineage>
        <taxon>Bacteria</taxon>
        <taxon>Pseudomonadati</taxon>
        <taxon>Bacteroidota</taxon>
        <taxon>Flavobacteriia</taxon>
        <taxon>Flavobacteriales</taxon>
        <taxon>Flavobacteriaceae</taxon>
        <taxon>Arenibacter</taxon>
    </lineage>
</organism>
<accession>A0A1M4SUT5</accession>
<reference evidence="2" key="1">
    <citation type="submission" date="2016-11" db="EMBL/GenBank/DDBJ databases">
        <authorList>
            <person name="Varghese N."/>
            <person name="Submissions S."/>
        </authorList>
    </citation>
    <scope>NUCLEOTIDE SEQUENCE [LARGE SCALE GENOMIC DNA]</scope>
    <source>
        <strain evidence="2">DSM 17539</strain>
    </source>
</reference>
<evidence type="ECO:0000313" key="1">
    <source>
        <dbReference type="EMBL" id="SHE35964.1"/>
    </source>
</evidence>
<dbReference type="AlphaFoldDB" id="A0A1M4SUT5"/>
<evidence type="ECO:0000313" key="2">
    <source>
        <dbReference type="Proteomes" id="UP000184406"/>
    </source>
</evidence>
<name>A0A1M4SUT5_9FLAO</name>
<dbReference type="EMBL" id="FQUX01000001">
    <property type="protein sequence ID" value="SHE35964.1"/>
    <property type="molecule type" value="Genomic_DNA"/>
</dbReference>
<proteinExistence type="predicted"/>
<keyword evidence="2" id="KW-1185">Reference proteome</keyword>
<protein>
    <submittedName>
        <fullName evidence="1">Uncharacterized protein</fullName>
    </submittedName>
</protein>